<proteinExistence type="predicted"/>
<reference evidence="1 2" key="1">
    <citation type="submission" date="2018-11" db="EMBL/GenBank/DDBJ databases">
        <authorList>
            <consortium name="Pathogen Informatics"/>
        </authorList>
    </citation>
    <scope>NUCLEOTIDE SEQUENCE [LARGE SCALE GENOMIC DNA]</scope>
    <source>
        <strain evidence="1 2">MHpl1</strain>
    </source>
</reference>
<sequence length="43" mass="5286">MLEAGDYQNPKMHQYRFFHHRVMIVTISLFQLLPPEFPCHFCY</sequence>
<keyword evidence="2" id="KW-1185">Reference proteome</keyword>
<evidence type="ECO:0000313" key="1">
    <source>
        <dbReference type="EMBL" id="VDO43705.1"/>
    </source>
</evidence>
<name>A0A3P7Z2V9_HAEPC</name>
<protein>
    <submittedName>
        <fullName evidence="1">Uncharacterized protein</fullName>
    </submittedName>
</protein>
<dbReference type="Proteomes" id="UP000268014">
    <property type="component" value="Unassembled WGS sequence"/>
</dbReference>
<dbReference type="EMBL" id="UZAF01017647">
    <property type="protein sequence ID" value="VDO43705.1"/>
    <property type="molecule type" value="Genomic_DNA"/>
</dbReference>
<organism evidence="1 2">
    <name type="scientific">Haemonchus placei</name>
    <name type="common">Barber's pole worm</name>
    <dbReference type="NCBI Taxonomy" id="6290"/>
    <lineage>
        <taxon>Eukaryota</taxon>
        <taxon>Metazoa</taxon>
        <taxon>Ecdysozoa</taxon>
        <taxon>Nematoda</taxon>
        <taxon>Chromadorea</taxon>
        <taxon>Rhabditida</taxon>
        <taxon>Rhabditina</taxon>
        <taxon>Rhabditomorpha</taxon>
        <taxon>Strongyloidea</taxon>
        <taxon>Trichostrongylidae</taxon>
        <taxon>Haemonchus</taxon>
    </lineage>
</organism>
<accession>A0A3P7Z2V9</accession>
<dbReference type="AlphaFoldDB" id="A0A3P7Z2V9"/>
<gene>
    <name evidence="1" type="ORF">HPLM_LOCUS11739</name>
</gene>
<evidence type="ECO:0000313" key="2">
    <source>
        <dbReference type="Proteomes" id="UP000268014"/>
    </source>
</evidence>